<gene>
    <name evidence="5 6" type="primary">tatC</name>
    <name evidence="6" type="ORF">EH198_04015</name>
</gene>
<dbReference type="Pfam" id="PF00902">
    <property type="entry name" value="TatC"/>
    <property type="match status" value="1"/>
</dbReference>
<evidence type="ECO:0000256" key="2">
    <source>
        <dbReference type="ARBA" id="ARBA00022692"/>
    </source>
</evidence>
<dbReference type="GO" id="GO:0033281">
    <property type="term" value="C:TAT protein transport complex"/>
    <property type="evidence" value="ECO:0007669"/>
    <property type="project" value="UniProtKB-UniRule"/>
</dbReference>
<protein>
    <recommendedName>
        <fullName evidence="5">Sec-independent protein translocase protein TatC</fullName>
    </recommendedName>
</protein>
<comment type="subcellular location">
    <subcellularLocation>
        <location evidence="5">Cell membrane</location>
        <topology evidence="5">Multi-pass membrane protein</topology>
    </subcellularLocation>
    <subcellularLocation>
        <location evidence="1">Membrane</location>
        <topology evidence="1">Multi-pass membrane protein</topology>
    </subcellularLocation>
</comment>
<feature type="transmembrane region" description="Helical" evidence="5">
    <location>
        <begin position="55"/>
        <end position="73"/>
    </location>
</feature>
<dbReference type="RefSeq" id="WP_124694224.1">
    <property type="nucleotide sequence ID" value="NZ_JBHUFE010000016.1"/>
</dbReference>
<comment type="subunit">
    <text evidence="5">Forms a complex with TatA.</text>
</comment>
<comment type="similarity">
    <text evidence="5">Belongs to the TatC family.</text>
</comment>
<proteinExistence type="inferred from homology"/>
<dbReference type="OrthoDB" id="9777044at2"/>
<sequence length="258" mass="28458">MINRNSLRHDTDQPVLEHLAELRRRLIVTVASVIVLTAVIYTKAFLIVEILKRSVGNVGLDLAFFSLTGAFVLRVKLSLIASLIALSPLIGYQLFAFIGPGLTAKERKVLLTAVVYMVPSFILGVVLCYAVVVPSVLRALLTYGNSYMKAALAGEEYLSFIAMLCVVFGLVFMLPFPLIALGKLGLLRSSWMKKARFTIVFSVLIGEGLLSADIASVILLAVPLILIYEISLRVVIRMEKRREVASLTQEWNEGEKLC</sequence>
<comment type="function">
    <text evidence="5">Part of the twin-arginine translocation (Tat) system that transports large folded proteins containing a characteristic twin-arginine motif in their signal peptide across membranes.</text>
</comment>
<evidence type="ECO:0000256" key="3">
    <source>
        <dbReference type="ARBA" id="ARBA00022989"/>
    </source>
</evidence>
<dbReference type="Proteomes" id="UP000282529">
    <property type="component" value="Unassembled WGS sequence"/>
</dbReference>
<dbReference type="PRINTS" id="PR01840">
    <property type="entry name" value="TATCFAMILY"/>
</dbReference>
<keyword evidence="5" id="KW-0653">Protein transport</keyword>
<feature type="transmembrane region" description="Helical" evidence="5">
    <location>
        <begin position="110"/>
        <end position="137"/>
    </location>
</feature>
<keyword evidence="3 5" id="KW-1133">Transmembrane helix</keyword>
<reference evidence="6 7" key="1">
    <citation type="submission" date="2018-11" db="EMBL/GenBank/DDBJ databases">
        <title>Genome sequence of strain 7197.</title>
        <authorList>
            <person name="Gao J."/>
            <person name="Sun J."/>
        </authorList>
    </citation>
    <scope>NUCLEOTIDE SEQUENCE [LARGE SCALE GENOMIC DNA]</scope>
    <source>
        <strain evidence="6 7">7197</strain>
    </source>
</reference>
<feature type="transmembrane region" description="Helical" evidence="5">
    <location>
        <begin position="157"/>
        <end position="182"/>
    </location>
</feature>
<evidence type="ECO:0000256" key="5">
    <source>
        <dbReference type="HAMAP-Rule" id="MF_00902"/>
    </source>
</evidence>
<dbReference type="HAMAP" id="MF_00902">
    <property type="entry name" value="TatC"/>
    <property type="match status" value="1"/>
</dbReference>
<dbReference type="AlphaFoldDB" id="A0A3N9PBF1"/>
<keyword evidence="5" id="KW-0813">Transport</keyword>
<dbReference type="NCBIfam" id="TIGR00945">
    <property type="entry name" value="tatC"/>
    <property type="match status" value="1"/>
</dbReference>
<dbReference type="InterPro" id="IPR002033">
    <property type="entry name" value="TatC"/>
</dbReference>
<keyword evidence="4 5" id="KW-0472">Membrane</keyword>
<dbReference type="EMBL" id="RQPI01000001">
    <property type="protein sequence ID" value="RQW13581.1"/>
    <property type="molecule type" value="Genomic_DNA"/>
</dbReference>
<accession>A0A3N9PBF1</accession>
<evidence type="ECO:0000256" key="4">
    <source>
        <dbReference type="ARBA" id="ARBA00023136"/>
    </source>
</evidence>
<feature type="transmembrane region" description="Helical" evidence="5">
    <location>
        <begin position="218"/>
        <end position="236"/>
    </location>
</feature>
<evidence type="ECO:0000256" key="1">
    <source>
        <dbReference type="ARBA" id="ARBA00004141"/>
    </source>
</evidence>
<feature type="transmembrane region" description="Helical" evidence="5">
    <location>
        <begin position="26"/>
        <end position="48"/>
    </location>
</feature>
<keyword evidence="5" id="KW-1003">Cell membrane</keyword>
<keyword evidence="2 5" id="KW-0812">Transmembrane</keyword>
<evidence type="ECO:0000313" key="7">
    <source>
        <dbReference type="Proteomes" id="UP000282529"/>
    </source>
</evidence>
<dbReference type="GO" id="GO:0009977">
    <property type="term" value="F:proton motive force dependent protein transmembrane transporter activity"/>
    <property type="evidence" value="ECO:0007669"/>
    <property type="project" value="TreeGrafter"/>
</dbReference>
<keyword evidence="5" id="KW-0811">Translocation</keyword>
<feature type="transmembrane region" description="Helical" evidence="5">
    <location>
        <begin position="79"/>
        <end position="98"/>
    </location>
</feature>
<comment type="caution">
    <text evidence="6">The sequence shown here is derived from an EMBL/GenBank/DDBJ whole genome shotgun (WGS) entry which is preliminary data.</text>
</comment>
<dbReference type="PANTHER" id="PTHR30371">
    <property type="entry name" value="SEC-INDEPENDENT PROTEIN TRANSLOCASE PROTEIN TATC"/>
    <property type="match status" value="1"/>
</dbReference>
<dbReference type="GO" id="GO:0043953">
    <property type="term" value="P:protein transport by the Tat complex"/>
    <property type="evidence" value="ECO:0007669"/>
    <property type="project" value="UniProtKB-UniRule"/>
</dbReference>
<dbReference type="GO" id="GO:0065002">
    <property type="term" value="P:intracellular protein transmembrane transport"/>
    <property type="evidence" value="ECO:0007669"/>
    <property type="project" value="TreeGrafter"/>
</dbReference>
<organism evidence="6 7">
    <name type="scientific">Paenibacillus rhizophilus</name>
    <dbReference type="NCBI Taxonomy" id="1850366"/>
    <lineage>
        <taxon>Bacteria</taxon>
        <taxon>Bacillati</taxon>
        <taxon>Bacillota</taxon>
        <taxon>Bacilli</taxon>
        <taxon>Bacillales</taxon>
        <taxon>Paenibacillaceae</taxon>
        <taxon>Paenibacillus</taxon>
    </lineage>
</organism>
<name>A0A3N9PBF1_9BACL</name>
<evidence type="ECO:0000313" key="6">
    <source>
        <dbReference type="EMBL" id="RQW13581.1"/>
    </source>
</evidence>
<keyword evidence="7" id="KW-1185">Reference proteome</keyword>
<dbReference type="PANTHER" id="PTHR30371:SF0">
    <property type="entry name" value="SEC-INDEPENDENT PROTEIN TRANSLOCASE PROTEIN TATC, CHLOROPLASTIC-RELATED"/>
    <property type="match status" value="1"/>
</dbReference>